<gene>
    <name evidence="2" type="ORF">NME_1566</name>
</gene>
<accession>C6SE47</accession>
<evidence type="ECO:0000313" key="2">
    <source>
        <dbReference type="EMBL" id="CBA07751.1"/>
    </source>
</evidence>
<evidence type="ECO:0000256" key="1">
    <source>
        <dbReference type="SAM" id="Phobius"/>
    </source>
</evidence>
<keyword evidence="1" id="KW-0812">Transmembrane</keyword>
<feature type="transmembrane region" description="Helical" evidence="1">
    <location>
        <begin position="41"/>
        <end position="60"/>
    </location>
</feature>
<dbReference type="EMBL" id="AM889137">
    <property type="protein sequence ID" value="CBA07751.1"/>
    <property type="molecule type" value="Genomic_DNA"/>
</dbReference>
<proteinExistence type="predicted"/>
<keyword evidence="1" id="KW-1133">Transmembrane helix</keyword>
<sequence>MPSEAFRRHFIGSASEKTDSDICGKSKGNYIDKPLYKFKSLIYIAIFFFQFVRFSITFHFQDHFMTNKPDLPDSRLRGNDGRVYF</sequence>
<name>C6SE47_NEIME</name>
<reference evidence="2" key="1">
    <citation type="journal article" date="2008" name="Proc. Natl. Acad. Sci. U.S.A.">
        <title>Whole-genome comparison of disease and carriage strains provides insights into virulence evolution in Neisseria meningitidis.</title>
        <authorList>
            <person name="Schoen C."/>
            <person name="Blom J."/>
            <person name="Claus H."/>
            <person name="Schramm-Glueck A."/>
            <person name="Brandt P."/>
            <person name="Mueller T."/>
            <person name="Goesmann A."/>
            <person name="Joseph B."/>
            <person name="Konietzny S."/>
            <person name="Kurzai O."/>
            <person name="Schmitt C."/>
            <person name="Friedrich T."/>
            <person name="Linke B."/>
            <person name="Vogel U."/>
            <person name="Frosch M."/>
        </authorList>
    </citation>
    <scope>NUCLEOTIDE SEQUENCE</scope>
    <source>
        <strain evidence="2">Alpha153</strain>
    </source>
</reference>
<dbReference type="AlphaFoldDB" id="C6SE47"/>
<keyword evidence="1" id="KW-0472">Membrane</keyword>
<protein>
    <submittedName>
        <fullName evidence="2">Uncharacterized protein</fullName>
    </submittedName>
</protein>
<organism evidence="2">
    <name type="scientific">Neisseria meningitidis alpha153</name>
    <dbReference type="NCBI Taxonomy" id="663926"/>
    <lineage>
        <taxon>Bacteria</taxon>
        <taxon>Pseudomonadati</taxon>
        <taxon>Pseudomonadota</taxon>
        <taxon>Betaproteobacteria</taxon>
        <taxon>Neisseriales</taxon>
        <taxon>Neisseriaceae</taxon>
        <taxon>Neisseria</taxon>
    </lineage>
</organism>